<dbReference type="PANTHER" id="PTHR11848">
    <property type="entry name" value="TGF-BETA FAMILY"/>
    <property type="match status" value="1"/>
</dbReference>
<dbReference type="CDD" id="cd13752">
    <property type="entry name" value="TGF_beta_INHB"/>
    <property type="match status" value="1"/>
</dbReference>
<evidence type="ECO:0000256" key="4">
    <source>
        <dbReference type="ARBA" id="ARBA00023030"/>
    </source>
</evidence>
<evidence type="ECO:0000313" key="10">
    <source>
        <dbReference type="RefSeq" id="XP_017778666.1"/>
    </source>
</evidence>
<dbReference type="InterPro" id="IPR015615">
    <property type="entry name" value="TGF-beta-rel"/>
</dbReference>
<dbReference type="PANTHER" id="PTHR11848:SF298">
    <property type="entry name" value="DAWDLE, ISOFORM A"/>
    <property type="match status" value="1"/>
</dbReference>
<dbReference type="SUPFAM" id="SSF57501">
    <property type="entry name" value="Cystine-knot cytokines"/>
    <property type="match status" value="1"/>
</dbReference>
<keyword evidence="9" id="KW-1185">Reference proteome</keyword>
<dbReference type="RefSeq" id="XP_017778666.1">
    <property type="nucleotide sequence ID" value="XM_017923177.1"/>
</dbReference>
<keyword evidence="5" id="KW-1015">Disulfide bond</keyword>
<feature type="domain" description="TGF-beta family profile" evidence="8">
    <location>
        <begin position="294"/>
        <end position="414"/>
    </location>
</feature>
<dbReference type="InterPro" id="IPR017948">
    <property type="entry name" value="TGFb_CS"/>
</dbReference>
<feature type="signal peptide" evidence="7">
    <location>
        <begin position="1"/>
        <end position="17"/>
    </location>
</feature>
<name>A0ABM1MVR6_NICVS</name>
<evidence type="ECO:0000256" key="5">
    <source>
        <dbReference type="ARBA" id="ARBA00023157"/>
    </source>
</evidence>
<comment type="subcellular location">
    <subcellularLocation>
        <location evidence="1">Secreted</location>
    </subcellularLocation>
</comment>
<keyword evidence="7" id="KW-0732">Signal</keyword>
<proteinExistence type="inferred from homology"/>
<dbReference type="GeneID" id="108564216"/>
<dbReference type="PRINTS" id="PR00669">
    <property type="entry name" value="INHIBINA"/>
</dbReference>
<keyword evidence="4 6" id="KW-0339">Growth factor</keyword>
<comment type="similarity">
    <text evidence="2 6">Belongs to the TGF-beta family.</text>
</comment>
<dbReference type="Proteomes" id="UP000695000">
    <property type="component" value="Unplaced"/>
</dbReference>
<dbReference type="Pfam" id="PF00019">
    <property type="entry name" value="TGF_beta"/>
    <property type="match status" value="1"/>
</dbReference>
<evidence type="ECO:0000313" key="9">
    <source>
        <dbReference type="Proteomes" id="UP000695000"/>
    </source>
</evidence>
<dbReference type="PROSITE" id="PS51362">
    <property type="entry name" value="TGF_BETA_2"/>
    <property type="match status" value="1"/>
</dbReference>
<evidence type="ECO:0000256" key="6">
    <source>
        <dbReference type="RuleBase" id="RU000354"/>
    </source>
</evidence>
<gene>
    <name evidence="10" type="primary">LOC108564216</name>
</gene>
<evidence type="ECO:0000259" key="8">
    <source>
        <dbReference type="PROSITE" id="PS51362"/>
    </source>
</evidence>
<reference evidence="10" key="1">
    <citation type="submission" date="2025-08" db="UniProtKB">
        <authorList>
            <consortium name="RefSeq"/>
        </authorList>
    </citation>
    <scope>IDENTIFICATION</scope>
</reference>
<dbReference type="Gene3D" id="2.10.90.10">
    <property type="entry name" value="Cystine-knot cytokines"/>
    <property type="match status" value="1"/>
</dbReference>
<dbReference type="Gene3D" id="2.60.120.970">
    <property type="match status" value="1"/>
</dbReference>
<accession>A0ABM1MVR6</accession>
<evidence type="ECO:0000256" key="2">
    <source>
        <dbReference type="ARBA" id="ARBA00006656"/>
    </source>
</evidence>
<dbReference type="InterPro" id="IPR029034">
    <property type="entry name" value="Cystine-knot_cytokine"/>
</dbReference>
<protein>
    <submittedName>
        <fullName evidence="10">Growth/differentiation factor 8-like</fullName>
    </submittedName>
</protein>
<dbReference type="InterPro" id="IPR001111">
    <property type="entry name" value="TGF-b_propeptide"/>
</dbReference>
<evidence type="ECO:0000256" key="7">
    <source>
        <dbReference type="SAM" id="SignalP"/>
    </source>
</evidence>
<dbReference type="Pfam" id="PF00688">
    <property type="entry name" value="TGFb_propeptide"/>
    <property type="match status" value="1"/>
</dbReference>
<evidence type="ECO:0000256" key="1">
    <source>
        <dbReference type="ARBA" id="ARBA00004613"/>
    </source>
</evidence>
<organism evidence="9 10">
    <name type="scientific">Nicrophorus vespilloides</name>
    <name type="common">Boreal carrion beetle</name>
    <dbReference type="NCBI Taxonomy" id="110193"/>
    <lineage>
        <taxon>Eukaryota</taxon>
        <taxon>Metazoa</taxon>
        <taxon>Ecdysozoa</taxon>
        <taxon>Arthropoda</taxon>
        <taxon>Hexapoda</taxon>
        <taxon>Insecta</taxon>
        <taxon>Pterygota</taxon>
        <taxon>Neoptera</taxon>
        <taxon>Endopterygota</taxon>
        <taxon>Coleoptera</taxon>
        <taxon>Polyphaga</taxon>
        <taxon>Staphyliniformia</taxon>
        <taxon>Silphidae</taxon>
        <taxon>Nicrophorinae</taxon>
        <taxon>Nicrophorus</taxon>
    </lineage>
</organism>
<dbReference type="PROSITE" id="PS00250">
    <property type="entry name" value="TGF_BETA_1"/>
    <property type="match status" value="1"/>
</dbReference>
<sequence>MSSVSLVVLSVLVFASAGHSATGHRHLRSVFGAIFDARPVVSIEPPATTCVGCSKKYTVVEAENQYTIPETEHYSVTEQEFTALRIEYIKNQILKKLRLKEKPQVSMAHLPQPVTENESILQQLDEFTENRYSDDFYGKTTQAIIFPFEDEARCVRKIRHPSACIPFQMPTDIHASDVSSAELWFYKDADILDDHNQTFVISEVAHWDTNKSFQKNKPIAIHETNLNMGWLKIDVAYVVKNWLEYQDSPTHAINVACKTCGMDIHKSPVSFKPALKPFLVIYTHSQQRRTQHRRTKRQINCGPGVNECCRESLYVSFAEIGWDDWIIQPAGYNAYFCKGSCATAASVTLSATQHNSILHKVMYGTNRNSAQKLELTPCCAATQFQPLQLLFMDNNKTITTKLLSNMIVDSCGCM</sequence>
<dbReference type="InterPro" id="IPR001839">
    <property type="entry name" value="TGF-b_C"/>
</dbReference>
<feature type="chain" id="PRO_5047393623" evidence="7">
    <location>
        <begin position="18"/>
        <end position="414"/>
    </location>
</feature>
<evidence type="ECO:0000256" key="3">
    <source>
        <dbReference type="ARBA" id="ARBA00022525"/>
    </source>
</evidence>
<keyword evidence="3" id="KW-0964">Secreted</keyword>
<dbReference type="SMART" id="SM00204">
    <property type="entry name" value="TGFB"/>
    <property type="match status" value="1"/>
</dbReference>